<organism evidence="1 2">
    <name type="scientific">Terrisporobacter petrolearius</name>
    <dbReference type="NCBI Taxonomy" id="1460447"/>
    <lineage>
        <taxon>Bacteria</taxon>
        <taxon>Bacillati</taxon>
        <taxon>Bacillota</taxon>
        <taxon>Clostridia</taxon>
        <taxon>Peptostreptococcales</taxon>
        <taxon>Peptostreptococcaceae</taxon>
        <taxon>Terrisporobacter</taxon>
    </lineage>
</organism>
<gene>
    <name evidence="1" type="ORF">TPELB_10240</name>
</gene>
<proteinExistence type="predicted"/>
<protein>
    <submittedName>
        <fullName evidence="1">Uncharacterized protein</fullName>
    </submittedName>
</protein>
<reference evidence="1 2" key="1">
    <citation type="submission" date="2024-04" db="EMBL/GenBank/DDBJ databases">
        <title>Isolation and characterization of novel acetogenic strains of the genera Terrisporobacter and Acetoanaerobium.</title>
        <authorList>
            <person name="Boeer T."/>
            <person name="Schueler M.A."/>
            <person name="Lueschen A."/>
            <person name="Eysell L."/>
            <person name="Droege J."/>
            <person name="Heinemann M."/>
            <person name="Engelhardt L."/>
            <person name="Basen M."/>
            <person name="Daniel R."/>
        </authorList>
    </citation>
    <scope>NUCLEOTIDE SEQUENCE [LARGE SCALE GENOMIC DNA]</scope>
    <source>
        <strain evidence="1 2">ELB</strain>
    </source>
</reference>
<name>A0ABZ3FBI2_9FIRM</name>
<keyword evidence="2" id="KW-1185">Reference proteome</keyword>
<accession>A0ABZ3FBI2</accession>
<evidence type="ECO:0000313" key="1">
    <source>
        <dbReference type="EMBL" id="XAM40714.1"/>
    </source>
</evidence>
<sequence length="78" mass="9023">MNIIQHILIIDDKLENSNDKKFVDSLYDFDDSNDFGLNFSSNSVPWSQNTPWAMQQDFDHDGIPDALDNYFGMGAYNR</sequence>
<dbReference type="EMBL" id="CP154622">
    <property type="protein sequence ID" value="XAM40714.1"/>
    <property type="molecule type" value="Genomic_DNA"/>
</dbReference>
<dbReference type="RefSeq" id="WP_343338827.1">
    <property type="nucleotide sequence ID" value="NZ_CP154622.1"/>
</dbReference>
<dbReference type="Proteomes" id="UP001477947">
    <property type="component" value="Chromosome"/>
</dbReference>
<evidence type="ECO:0000313" key="2">
    <source>
        <dbReference type="Proteomes" id="UP001477947"/>
    </source>
</evidence>